<dbReference type="AlphaFoldDB" id="A0A1G7NQQ8"/>
<feature type="domain" description="Xylose isomerase-like TIM barrel" evidence="2">
    <location>
        <begin position="237"/>
        <end position="322"/>
    </location>
</feature>
<dbReference type="PROSITE" id="PS51318">
    <property type="entry name" value="TAT"/>
    <property type="match status" value="1"/>
</dbReference>
<accession>A0A1G7NQQ8</accession>
<name>A0A1G7NQQ8_9BACT</name>
<proteinExistence type="predicted"/>
<dbReference type="GO" id="GO:0016853">
    <property type="term" value="F:isomerase activity"/>
    <property type="evidence" value="ECO:0007669"/>
    <property type="project" value="UniProtKB-KW"/>
</dbReference>
<organism evidence="3 4">
    <name type="scientific">Terriglobus roseus</name>
    <dbReference type="NCBI Taxonomy" id="392734"/>
    <lineage>
        <taxon>Bacteria</taxon>
        <taxon>Pseudomonadati</taxon>
        <taxon>Acidobacteriota</taxon>
        <taxon>Terriglobia</taxon>
        <taxon>Terriglobales</taxon>
        <taxon>Acidobacteriaceae</taxon>
        <taxon>Terriglobus</taxon>
    </lineage>
</organism>
<dbReference type="PANTHER" id="PTHR12110:SF41">
    <property type="entry name" value="INOSOSE DEHYDRATASE"/>
    <property type="match status" value="1"/>
</dbReference>
<evidence type="ECO:0000256" key="1">
    <source>
        <dbReference type="SAM" id="MobiDB-lite"/>
    </source>
</evidence>
<protein>
    <submittedName>
        <fullName evidence="3">Sugar phosphate isomerase/epimerase</fullName>
    </submittedName>
</protein>
<feature type="compositionally biased region" description="Pro residues" evidence="1">
    <location>
        <begin position="109"/>
        <end position="122"/>
    </location>
</feature>
<evidence type="ECO:0000259" key="2">
    <source>
        <dbReference type="Pfam" id="PF01261"/>
    </source>
</evidence>
<dbReference type="InterPro" id="IPR050312">
    <property type="entry name" value="IolE/XylAMocC-like"/>
</dbReference>
<dbReference type="InterPro" id="IPR013022">
    <property type="entry name" value="Xyl_isomerase-like_TIM-brl"/>
</dbReference>
<reference evidence="3 4" key="1">
    <citation type="submission" date="2016-10" db="EMBL/GenBank/DDBJ databases">
        <authorList>
            <person name="de Groot N.N."/>
        </authorList>
    </citation>
    <scope>NUCLEOTIDE SEQUENCE [LARGE SCALE GENOMIC DNA]</scope>
    <source>
        <strain evidence="3 4">GAS232</strain>
    </source>
</reference>
<dbReference type="SUPFAM" id="SSF51658">
    <property type="entry name" value="Xylose isomerase-like"/>
    <property type="match status" value="1"/>
</dbReference>
<feature type="region of interest" description="Disordered" evidence="1">
    <location>
        <begin position="87"/>
        <end position="122"/>
    </location>
</feature>
<dbReference type="EMBL" id="LT629690">
    <property type="protein sequence ID" value="SDF76291.1"/>
    <property type="molecule type" value="Genomic_DNA"/>
</dbReference>
<dbReference type="PANTHER" id="PTHR12110">
    <property type="entry name" value="HYDROXYPYRUVATE ISOMERASE"/>
    <property type="match status" value="1"/>
</dbReference>
<dbReference type="Pfam" id="PF01261">
    <property type="entry name" value="AP_endonuc_2"/>
    <property type="match status" value="1"/>
</dbReference>
<dbReference type="Gene3D" id="3.20.20.150">
    <property type="entry name" value="Divalent-metal-dependent TIM barrel enzymes"/>
    <property type="match status" value="1"/>
</dbReference>
<dbReference type="OrthoDB" id="107325at2"/>
<sequence>MTYTRRQFGKLAATTLPFAAAAASYPRSLFAQGKPNSVFSGVQVGIITAYSYHNMPDDARSLVSYMVRDGISATESHDEPLAEFLGAPKAPARPRPVAAPAAGAGRPASVPPAGEPRAPRAPSPEQLAYQEALNKWRLATPPAKFEEVRKLYNDAGIWIYGFKMSLTNAMPDELYDWTFEVVKVLGANQLTMEMPDGDSALTARIGKFALKHKTRVGYHAHLQATPTTWDEAMSQSPYNCINLDIGHYTAAGNHDAVAFVQKNHERITSVHLKDRKFKENGGANMPWGQGDTPIKEVLALMKKDKYKFPATIELEYQPPEGSNSEKEIVKCLAYAKAALA</sequence>
<gene>
    <name evidence="3" type="ORF">SAMN05444167_3231</name>
</gene>
<evidence type="ECO:0000313" key="4">
    <source>
        <dbReference type="Proteomes" id="UP000182427"/>
    </source>
</evidence>
<dbReference type="InterPro" id="IPR006311">
    <property type="entry name" value="TAT_signal"/>
</dbReference>
<keyword evidence="3" id="KW-0413">Isomerase</keyword>
<dbReference type="Proteomes" id="UP000182427">
    <property type="component" value="Chromosome I"/>
</dbReference>
<evidence type="ECO:0000313" key="3">
    <source>
        <dbReference type="EMBL" id="SDF76291.1"/>
    </source>
</evidence>
<dbReference type="RefSeq" id="WP_083346053.1">
    <property type="nucleotide sequence ID" value="NZ_LT629690.1"/>
</dbReference>
<dbReference type="InterPro" id="IPR036237">
    <property type="entry name" value="Xyl_isomerase-like_sf"/>
</dbReference>
<keyword evidence="4" id="KW-1185">Reference proteome</keyword>
<feature type="compositionally biased region" description="Low complexity" evidence="1">
    <location>
        <begin position="87"/>
        <end position="108"/>
    </location>
</feature>